<dbReference type="Gene3D" id="1.10.1380.10">
    <property type="entry name" value="Neutral endopeptidase , domain2"/>
    <property type="match status" value="1"/>
</dbReference>
<dbReference type="InterPro" id="IPR018497">
    <property type="entry name" value="Peptidase_M13_C"/>
</dbReference>
<comment type="caution">
    <text evidence="12">The sequence shown here is derived from an EMBL/GenBank/DDBJ whole genome shotgun (WGS) entry which is preliminary data.</text>
</comment>
<dbReference type="GO" id="GO:0046872">
    <property type="term" value="F:metal ion binding"/>
    <property type="evidence" value="ECO:0007669"/>
    <property type="project" value="UniProtKB-KW"/>
</dbReference>
<protein>
    <recommendedName>
        <fullName evidence="14">Neprilysin-2</fullName>
    </recommendedName>
</protein>
<keyword evidence="4" id="KW-0645">Protease</keyword>
<evidence type="ECO:0000256" key="4">
    <source>
        <dbReference type="ARBA" id="ARBA00022670"/>
    </source>
</evidence>
<dbReference type="GO" id="GO:0005886">
    <property type="term" value="C:plasma membrane"/>
    <property type="evidence" value="ECO:0007669"/>
    <property type="project" value="UniProtKB-SubCell"/>
</dbReference>
<keyword evidence="7" id="KW-0862">Zinc</keyword>
<comment type="cofactor">
    <cofactor evidence="1">
        <name>Zn(2+)</name>
        <dbReference type="ChEBI" id="CHEBI:29105"/>
    </cofactor>
</comment>
<evidence type="ECO:0000256" key="6">
    <source>
        <dbReference type="ARBA" id="ARBA00022801"/>
    </source>
</evidence>
<keyword evidence="9" id="KW-0472">Membrane</keyword>
<dbReference type="GO" id="GO:0016485">
    <property type="term" value="P:protein processing"/>
    <property type="evidence" value="ECO:0007669"/>
    <property type="project" value="TreeGrafter"/>
</dbReference>
<evidence type="ECO:0000259" key="10">
    <source>
        <dbReference type="Pfam" id="PF01431"/>
    </source>
</evidence>
<dbReference type="PANTHER" id="PTHR11733">
    <property type="entry name" value="ZINC METALLOPROTEASE FAMILY M13 NEPRILYSIN-RELATED"/>
    <property type="match status" value="1"/>
</dbReference>
<evidence type="ECO:0000256" key="2">
    <source>
        <dbReference type="ARBA" id="ARBA00004401"/>
    </source>
</evidence>
<keyword evidence="9" id="KW-1133">Transmembrane helix</keyword>
<keyword evidence="6" id="KW-0378">Hydrolase</keyword>
<evidence type="ECO:0000256" key="8">
    <source>
        <dbReference type="ARBA" id="ARBA00023049"/>
    </source>
</evidence>
<dbReference type="SUPFAM" id="SSF55486">
    <property type="entry name" value="Metalloproteases ('zincins'), catalytic domain"/>
    <property type="match status" value="1"/>
</dbReference>
<name>A0A9J6CHH5_POLVA</name>
<accession>A0A9J6CHH5</accession>
<keyword evidence="8" id="KW-0482">Metalloprotease</keyword>
<feature type="domain" description="Peptidase M13 N-terminal" evidence="11">
    <location>
        <begin position="128"/>
        <end position="517"/>
    </location>
</feature>
<sequence>MMIFSSLADLIYAVQNACHFQKNPNWWRRRTGLERALTLISIVCSLALVVLIISLVSVILNDRSKDDSMRSTAEALNGDSHPRVHIITAETGRNKSAKNNNGEDVCITPGCVHAASKMLEQLDEEIEPCDDFYLFSCGNYIENTNIPDDKVSVNAFSVISDKLQEQLKTIITAPISDEEIEPFKMVKKLYIACMNKTLIEKRGLKPLLEIHDEMGGWPVIKGDAWDENKWTWQQSVKDFRKRGYSTDYIFDFSVGTDLKNSTRRIIDIDQAALGLSREYLIQGFDNKIVQAYHSYQVDMAVLYGAERARAEKEMREVLDFEFALANISLPNEKRRNATALYNPITIKELQAKYPYNNWLEYFNAILPDVSQVTDDEVIIISVISYFDELGALLERTSKRTVANYIMWRITGFSSYFLTEALRKRQLQYSTAISGKQEQEPRWKECIDLASGSLSTASGALYVRKYFKRNSKEAALEMVNSIKPEFEDILKTVPWMDDTTRASALSKVKSMVTHIGYPDELMDDNKLIEFYKPVKVDENKYLESVLNINIFGTDRAFKKLREPVNKTDWITHSRPAVVNAFYSSIENSIQFPAGILQGQFFSAERPRYLNYGAIGFVIGHEITHGFDDQGRQFDKDGNLVDWWEEETKKAYLEKARCIIEQYGNYTEPVVELNLNGINTQGENIADNGGIKEAYFAYQKYAASNGAEPRLPGLNYTTNQLFWISAAQTWCNVYRPEAMKMRITTGVHSPGQFRVLGPLSNMKEFSKDFNCPEGSPMNPVHKCEVW</sequence>
<gene>
    <name evidence="12" type="ORF">PVAND_010512</name>
</gene>
<organism evidence="12 13">
    <name type="scientific">Polypedilum vanderplanki</name>
    <name type="common">Sleeping chironomid midge</name>
    <dbReference type="NCBI Taxonomy" id="319348"/>
    <lineage>
        <taxon>Eukaryota</taxon>
        <taxon>Metazoa</taxon>
        <taxon>Ecdysozoa</taxon>
        <taxon>Arthropoda</taxon>
        <taxon>Hexapoda</taxon>
        <taxon>Insecta</taxon>
        <taxon>Pterygota</taxon>
        <taxon>Neoptera</taxon>
        <taxon>Endopterygota</taxon>
        <taxon>Diptera</taxon>
        <taxon>Nematocera</taxon>
        <taxon>Chironomoidea</taxon>
        <taxon>Chironomidae</taxon>
        <taxon>Chironominae</taxon>
        <taxon>Polypedilum</taxon>
        <taxon>Polypedilum</taxon>
    </lineage>
</organism>
<evidence type="ECO:0008006" key="14">
    <source>
        <dbReference type="Google" id="ProtNLM"/>
    </source>
</evidence>
<dbReference type="GO" id="GO:0004222">
    <property type="term" value="F:metalloendopeptidase activity"/>
    <property type="evidence" value="ECO:0007669"/>
    <property type="project" value="InterPro"/>
</dbReference>
<dbReference type="EMBL" id="JADBJN010000001">
    <property type="protein sequence ID" value="KAG5681046.1"/>
    <property type="molecule type" value="Genomic_DNA"/>
</dbReference>
<feature type="domain" description="Peptidase M13 C-terminal" evidence="10">
    <location>
        <begin position="578"/>
        <end position="783"/>
    </location>
</feature>
<dbReference type="InterPro" id="IPR000718">
    <property type="entry name" value="Peptidase_M13"/>
</dbReference>
<dbReference type="Proteomes" id="UP001107558">
    <property type="component" value="Chromosome 1"/>
</dbReference>
<dbReference type="Pfam" id="PF05649">
    <property type="entry name" value="Peptidase_M13_N"/>
    <property type="match status" value="1"/>
</dbReference>
<keyword evidence="9" id="KW-0812">Transmembrane</keyword>
<dbReference type="Pfam" id="PF01431">
    <property type="entry name" value="Peptidase_M13"/>
    <property type="match status" value="1"/>
</dbReference>
<comment type="subcellular location">
    <subcellularLocation>
        <location evidence="2">Cell membrane</location>
        <topology evidence="2">Single-pass type II membrane protein</topology>
    </subcellularLocation>
</comment>
<proteinExistence type="inferred from homology"/>
<dbReference type="CDD" id="cd08662">
    <property type="entry name" value="M13"/>
    <property type="match status" value="1"/>
</dbReference>
<evidence type="ECO:0000256" key="5">
    <source>
        <dbReference type="ARBA" id="ARBA00022723"/>
    </source>
</evidence>
<dbReference type="AlphaFoldDB" id="A0A9J6CHH5"/>
<evidence type="ECO:0000313" key="12">
    <source>
        <dbReference type="EMBL" id="KAG5681046.1"/>
    </source>
</evidence>
<dbReference type="PRINTS" id="PR00786">
    <property type="entry name" value="NEPRILYSIN"/>
</dbReference>
<feature type="transmembrane region" description="Helical" evidence="9">
    <location>
        <begin position="36"/>
        <end position="60"/>
    </location>
</feature>
<dbReference type="Gene3D" id="3.40.390.10">
    <property type="entry name" value="Collagenase (Catalytic Domain)"/>
    <property type="match status" value="1"/>
</dbReference>
<evidence type="ECO:0000256" key="3">
    <source>
        <dbReference type="ARBA" id="ARBA00007357"/>
    </source>
</evidence>
<dbReference type="PANTHER" id="PTHR11733:SF224">
    <property type="entry name" value="NEPRILYSIN-2"/>
    <property type="match status" value="1"/>
</dbReference>
<dbReference type="PROSITE" id="PS51885">
    <property type="entry name" value="NEPRILYSIN"/>
    <property type="match status" value="1"/>
</dbReference>
<evidence type="ECO:0000256" key="1">
    <source>
        <dbReference type="ARBA" id="ARBA00001947"/>
    </source>
</evidence>
<keyword evidence="13" id="KW-1185">Reference proteome</keyword>
<evidence type="ECO:0000313" key="13">
    <source>
        <dbReference type="Proteomes" id="UP001107558"/>
    </source>
</evidence>
<dbReference type="InterPro" id="IPR008753">
    <property type="entry name" value="Peptidase_M13_N"/>
</dbReference>
<keyword evidence="5" id="KW-0479">Metal-binding</keyword>
<reference evidence="12" key="1">
    <citation type="submission" date="2021-03" db="EMBL/GenBank/DDBJ databases">
        <title>Chromosome level genome of the anhydrobiotic midge Polypedilum vanderplanki.</title>
        <authorList>
            <person name="Yoshida Y."/>
            <person name="Kikawada T."/>
            <person name="Gusev O."/>
        </authorList>
    </citation>
    <scope>NUCLEOTIDE SEQUENCE</scope>
    <source>
        <strain evidence="12">NIAS01</strain>
        <tissue evidence="12">Whole body or cell culture</tissue>
    </source>
</reference>
<dbReference type="InterPro" id="IPR042089">
    <property type="entry name" value="Peptidase_M13_dom_2"/>
</dbReference>
<evidence type="ECO:0000256" key="9">
    <source>
        <dbReference type="SAM" id="Phobius"/>
    </source>
</evidence>
<evidence type="ECO:0000256" key="7">
    <source>
        <dbReference type="ARBA" id="ARBA00022833"/>
    </source>
</evidence>
<evidence type="ECO:0000259" key="11">
    <source>
        <dbReference type="Pfam" id="PF05649"/>
    </source>
</evidence>
<dbReference type="InterPro" id="IPR024079">
    <property type="entry name" value="MetalloPept_cat_dom_sf"/>
</dbReference>
<comment type="similarity">
    <text evidence="3">Belongs to the peptidase M13 family.</text>
</comment>
<dbReference type="OrthoDB" id="6475849at2759"/>